<protein>
    <submittedName>
        <fullName evidence="2">Uncharacterized protein</fullName>
    </submittedName>
</protein>
<feature type="region of interest" description="Disordered" evidence="1">
    <location>
        <begin position="1"/>
        <end position="23"/>
    </location>
</feature>
<reference evidence="2" key="1">
    <citation type="submission" date="2021-02" db="EMBL/GenBank/DDBJ databases">
        <authorList>
            <person name="Dougan E. K."/>
            <person name="Rhodes N."/>
            <person name="Thang M."/>
            <person name="Chan C."/>
        </authorList>
    </citation>
    <scope>NUCLEOTIDE SEQUENCE</scope>
</reference>
<evidence type="ECO:0000313" key="2">
    <source>
        <dbReference type="EMBL" id="CAE8715474.1"/>
    </source>
</evidence>
<feature type="region of interest" description="Disordered" evidence="1">
    <location>
        <begin position="256"/>
        <end position="281"/>
    </location>
</feature>
<feature type="compositionally biased region" description="Basic residues" evidence="1">
    <location>
        <begin position="173"/>
        <end position="185"/>
    </location>
</feature>
<comment type="caution">
    <text evidence="2">The sequence shown here is derived from an EMBL/GenBank/DDBJ whole genome shotgun (WGS) entry which is preliminary data.</text>
</comment>
<dbReference type="AlphaFoldDB" id="A0A813KXA4"/>
<proteinExistence type="predicted"/>
<feature type="compositionally biased region" description="Pro residues" evidence="1">
    <location>
        <begin position="1"/>
        <end position="19"/>
    </location>
</feature>
<name>A0A813KXA4_POLGL</name>
<dbReference type="Proteomes" id="UP000626109">
    <property type="component" value="Unassembled WGS sequence"/>
</dbReference>
<dbReference type="EMBL" id="CAJNNW010032797">
    <property type="protein sequence ID" value="CAE8715474.1"/>
    <property type="molecule type" value="Genomic_DNA"/>
</dbReference>
<evidence type="ECO:0000256" key="1">
    <source>
        <dbReference type="SAM" id="MobiDB-lite"/>
    </source>
</evidence>
<accession>A0A813KXA4</accession>
<evidence type="ECO:0000313" key="3">
    <source>
        <dbReference type="Proteomes" id="UP000626109"/>
    </source>
</evidence>
<organism evidence="2 3">
    <name type="scientific">Polarella glacialis</name>
    <name type="common">Dinoflagellate</name>
    <dbReference type="NCBI Taxonomy" id="89957"/>
    <lineage>
        <taxon>Eukaryota</taxon>
        <taxon>Sar</taxon>
        <taxon>Alveolata</taxon>
        <taxon>Dinophyceae</taxon>
        <taxon>Suessiales</taxon>
        <taxon>Suessiaceae</taxon>
        <taxon>Polarella</taxon>
    </lineage>
</organism>
<gene>
    <name evidence="2" type="ORF">PGLA2088_LOCUS38565</name>
</gene>
<sequence length="360" mass="38784">MKMFPVPPSEPPALPPPEPQDAAREKLRGKLASYDASYARVPFAYGLIEDLEGRLHFFARAHLERGVVAELLSDGDALEFYAHEVSSPNASTEMLSWAYSVQKPKDEGEAVGALSFARSRGAARRLAAASLATKAATLTPTPQTSPPATKLATSTPPLLLSAAAQLAGQQATHRSRSRSRSKDRRRRRWISLIDRISGDLAVTEPVRSSPSVRWKKEALKTAPSAEATPEVARCKKPTNTMPAATAAAILKARAARDSLRRGSQPGGSIDRTATSSMVHRSGKNENPEVQLLQVIHCLLEEGCDADTWHTGLRDFLATPFQALLDDELQRVNSAISKAALALGLGHAPPKVHRQGVAFTS</sequence>
<feature type="region of interest" description="Disordered" evidence="1">
    <location>
        <begin position="166"/>
        <end position="185"/>
    </location>
</feature>